<sequence>MAGSILKTVLNLIPHSHSFLDTTFELYRILIGSNDFWNK</sequence>
<name>A0A1W2G907_REIFA</name>
<reference evidence="1 2" key="1">
    <citation type="submission" date="2017-04" db="EMBL/GenBank/DDBJ databases">
        <authorList>
            <person name="Afonso C.L."/>
            <person name="Miller P.J."/>
            <person name="Scott M.A."/>
            <person name="Spackman E."/>
            <person name="Goraichik I."/>
            <person name="Dimitrov K.M."/>
            <person name="Suarez D.L."/>
            <person name="Swayne D.E."/>
        </authorList>
    </citation>
    <scope>NUCLEOTIDE SEQUENCE [LARGE SCALE GENOMIC DNA]</scope>
    <source>
        <strain evidence="1 2">DSM 26133</strain>
    </source>
</reference>
<accession>A0A1W2G907</accession>
<protein>
    <submittedName>
        <fullName evidence="1">Uncharacterized protein</fullName>
    </submittedName>
</protein>
<keyword evidence="2" id="KW-1185">Reference proteome</keyword>
<organism evidence="1 2">
    <name type="scientific">Reichenbachiella faecimaris</name>
    <dbReference type="NCBI Taxonomy" id="692418"/>
    <lineage>
        <taxon>Bacteria</taxon>
        <taxon>Pseudomonadati</taxon>
        <taxon>Bacteroidota</taxon>
        <taxon>Cytophagia</taxon>
        <taxon>Cytophagales</taxon>
        <taxon>Reichenbachiellaceae</taxon>
        <taxon>Reichenbachiella</taxon>
    </lineage>
</organism>
<evidence type="ECO:0000313" key="2">
    <source>
        <dbReference type="Proteomes" id="UP000192472"/>
    </source>
</evidence>
<gene>
    <name evidence="1" type="ORF">SAMN04488029_1173</name>
</gene>
<dbReference type="AlphaFoldDB" id="A0A1W2G907"/>
<dbReference type="Proteomes" id="UP000192472">
    <property type="component" value="Unassembled WGS sequence"/>
</dbReference>
<dbReference type="EMBL" id="FWYF01000001">
    <property type="protein sequence ID" value="SMD32818.1"/>
    <property type="molecule type" value="Genomic_DNA"/>
</dbReference>
<evidence type="ECO:0000313" key="1">
    <source>
        <dbReference type="EMBL" id="SMD32818.1"/>
    </source>
</evidence>
<proteinExistence type="predicted"/>